<gene>
    <name evidence="1" type="ORF">GCM10011611_14250</name>
</gene>
<dbReference type="InterPro" id="IPR004220">
    <property type="entry name" value="5-COMe_2-OHmuconate_Isoase"/>
</dbReference>
<dbReference type="CDD" id="cd00580">
    <property type="entry name" value="CHMI"/>
    <property type="match status" value="1"/>
</dbReference>
<keyword evidence="2" id="KW-1185">Reference proteome</keyword>
<dbReference type="Pfam" id="PF02962">
    <property type="entry name" value="CHMI"/>
    <property type="match status" value="1"/>
</dbReference>
<evidence type="ECO:0000313" key="1">
    <source>
        <dbReference type="EMBL" id="GGF09880.1"/>
    </source>
</evidence>
<evidence type="ECO:0000313" key="2">
    <source>
        <dbReference type="Proteomes" id="UP000646365"/>
    </source>
</evidence>
<proteinExistence type="predicted"/>
<reference evidence="1" key="1">
    <citation type="journal article" date="2014" name="Int. J. Syst. Evol. Microbiol.">
        <title>Complete genome sequence of Corynebacterium casei LMG S-19264T (=DSM 44701T), isolated from a smear-ripened cheese.</title>
        <authorList>
            <consortium name="US DOE Joint Genome Institute (JGI-PGF)"/>
            <person name="Walter F."/>
            <person name="Albersmeier A."/>
            <person name="Kalinowski J."/>
            <person name="Ruckert C."/>
        </authorList>
    </citation>
    <scope>NUCLEOTIDE SEQUENCE</scope>
    <source>
        <strain evidence="1">CGMCC 1.15725</strain>
    </source>
</reference>
<dbReference type="PANTHER" id="PTHR37950:SF1">
    <property type="entry name" value="4-HYDROXYPHENYLACETATE CATABOLISM PROTEIN"/>
    <property type="match status" value="1"/>
</dbReference>
<dbReference type="AlphaFoldDB" id="A0A8J3E196"/>
<organism evidence="1 2">
    <name type="scientific">Aliidongia dinghuensis</name>
    <dbReference type="NCBI Taxonomy" id="1867774"/>
    <lineage>
        <taxon>Bacteria</taxon>
        <taxon>Pseudomonadati</taxon>
        <taxon>Pseudomonadota</taxon>
        <taxon>Alphaproteobacteria</taxon>
        <taxon>Rhodospirillales</taxon>
        <taxon>Dongiaceae</taxon>
        <taxon>Aliidongia</taxon>
    </lineage>
</organism>
<dbReference type="SUPFAM" id="SSF55331">
    <property type="entry name" value="Tautomerase/MIF"/>
    <property type="match status" value="1"/>
</dbReference>
<dbReference type="RefSeq" id="WP_189044009.1">
    <property type="nucleotide sequence ID" value="NZ_BMJQ01000003.1"/>
</dbReference>
<reference evidence="1" key="2">
    <citation type="submission" date="2020-09" db="EMBL/GenBank/DDBJ databases">
        <authorList>
            <person name="Sun Q."/>
            <person name="Zhou Y."/>
        </authorList>
    </citation>
    <scope>NUCLEOTIDE SEQUENCE</scope>
    <source>
        <strain evidence="1">CGMCC 1.15725</strain>
    </source>
</reference>
<sequence length="122" mass="13155">MPHLIVEYSANLADVVSIPALLETVHQTAAASGLFEVWAIRSRAVVRELAITGDGNPENGFVLVTVRLKAGRPKAVQEALGKALLDAASDSLAAVFKARSIILNVEVHEIPELSFRRRSEDV</sequence>
<accession>A0A8J3E196</accession>
<protein>
    <submittedName>
        <fullName evidence="1">5-carboxymethyl-2-hydroxymuconate isomerase</fullName>
    </submittedName>
</protein>
<dbReference type="Gene3D" id="3.30.429.10">
    <property type="entry name" value="Macrophage Migration Inhibitory Factor"/>
    <property type="match status" value="1"/>
</dbReference>
<dbReference type="EMBL" id="BMJQ01000003">
    <property type="protein sequence ID" value="GGF09880.1"/>
    <property type="molecule type" value="Genomic_DNA"/>
</dbReference>
<name>A0A8J3E196_9PROT</name>
<dbReference type="InterPro" id="IPR014347">
    <property type="entry name" value="Tautomerase/MIF_sf"/>
</dbReference>
<keyword evidence="1" id="KW-0413">Isomerase</keyword>
<comment type="caution">
    <text evidence="1">The sequence shown here is derived from an EMBL/GenBank/DDBJ whole genome shotgun (WGS) entry which is preliminary data.</text>
</comment>
<dbReference type="GO" id="GO:0008704">
    <property type="term" value="F:5-carboxymethyl-2-hydroxymuconate delta-isomerase activity"/>
    <property type="evidence" value="ECO:0007669"/>
    <property type="project" value="InterPro"/>
</dbReference>
<dbReference type="Proteomes" id="UP000646365">
    <property type="component" value="Unassembled WGS sequence"/>
</dbReference>
<dbReference type="PANTHER" id="PTHR37950">
    <property type="entry name" value="4-HYDROXYPHENYLACETATE CATABOLISM PROTEIN"/>
    <property type="match status" value="1"/>
</dbReference>